<evidence type="ECO:0000259" key="7">
    <source>
        <dbReference type="PROSITE" id="PS50090"/>
    </source>
</evidence>
<feature type="region of interest" description="Disordered" evidence="6">
    <location>
        <begin position="57"/>
        <end position="83"/>
    </location>
</feature>
<gene>
    <name evidence="9" type="ORF">RIF29_04394</name>
</gene>
<dbReference type="GO" id="GO:0005634">
    <property type="term" value="C:nucleus"/>
    <property type="evidence" value="ECO:0007669"/>
    <property type="project" value="UniProtKB-SubCell"/>
</dbReference>
<organism evidence="9 10">
    <name type="scientific">Crotalaria pallida</name>
    <name type="common">Smooth rattlebox</name>
    <name type="synonym">Crotalaria striata</name>
    <dbReference type="NCBI Taxonomy" id="3830"/>
    <lineage>
        <taxon>Eukaryota</taxon>
        <taxon>Viridiplantae</taxon>
        <taxon>Streptophyta</taxon>
        <taxon>Embryophyta</taxon>
        <taxon>Tracheophyta</taxon>
        <taxon>Spermatophyta</taxon>
        <taxon>Magnoliopsida</taxon>
        <taxon>eudicotyledons</taxon>
        <taxon>Gunneridae</taxon>
        <taxon>Pentapetalae</taxon>
        <taxon>rosids</taxon>
        <taxon>fabids</taxon>
        <taxon>Fabales</taxon>
        <taxon>Fabaceae</taxon>
        <taxon>Papilionoideae</taxon>
        <taxon>50 kb inversion clade</taxon>
        <taxon>genistoids sensu lato</taxon>
        <taxon>core genistoids</taxon>
        <taxon>Crotalarieae</taxon>
        <taxon>Crotalaria</taxon>
    </lineage>
</organism>
<evidence type="ECO:0000259" key="8">
    <source>
        <dbReference type="PROSITE" id="PS51294"/>
    </source>
</evidence>
<comment type="caution">
    <text evidence="9">The sequence shown here is derived from an EMBL/GenBank/DDBJ whole genome shotgun (WGS) entry which is preliminary data.</text>
</comment>
<dbReference type="GO" id="GO:0042162">
    <property type="term" value="F:telomeric DNA binding"/>
    <property type="evidence" value="ECO:0007669"/>
    <property type="project" value="UniProtKB-ARBA"/>
</dbReference>
<protein>
    <recommendedName>
        <fullName evidence="11">Telomere repeat-binding protein 3</fullName>
    </recommendedName>
</protein>
<dbReference type="InterPro" id="IPR009057">
    <property type="entry name" value="Homeodomain-like_sf"/>
</dbReference>
<keyword evidence="3" id="KW-0238">DNA-binding</keyword>
<dbReference type="SUPFAM" id="SSF46689">
    <property type="entry name" value="Homeodomain-like"/>
    <property type="match status" value="1"/>
</dbReference>
<dbReference type="EMBL" id="JAYWIO010000001">
    <property type="protein sequence ID" value="KAK7290167.1"/>
    <property type="molecule type" value="Genomic_DNA"/>
</dbReference>
<feature type="compositionally biased region" description="Low complexity" evidence="6">
    <location>
        <begin position="60"/>
        <end position="70"/>
    </location>
</feature>
<evidence type="ECO:0000313" key="10">
    <source>
        <dbReference type="Proteomes" id="UP001372338"/>
    </source>
</evidence>
<dbReference type="PANTHER" id="PTHR21717">
    <property type="entry name" value="TELOMERIC REPEAT BINDING PROTEIN"/>
    <property type="match status" value="1"/>
</dbReference>
<dbReference type="InterPro" id="IPR031105">
    <property type="entry name" value="TRP_plant"/>
</dbReference>
<dbReference type="PROSITE" id="PS51294">
    <property type="entry name" value="HTH_MYB"/>
    <property type="match status" value="1"/>
</dbReference>
<dbReference type="SMART" id="SM00717">
    <property type="entry name" value="SANT"/>
    <property type="match status" value="1"/>
</dbReference>
<feature type="region of interest" description="Disordered" evidence="6">
    <location>
        <begin position="108"/>
        <end position="130"/>
    </location>
</feature>
<dbReference type="InterPro" id="IPR017930">
    <property type="entry name" value="Myb_dom"/>
</dbReference>
<dbReference type="CDD" id="cd11660">
    <property type="entry name" value="SANT_TRF"/>
    <property type="match status" value="1"/>
</dbReference>
<evidence type="ECO:0000256" key="6">
    <source>
        <dbReference type="SAM" id="MobiDB-lite"/>
    </source>
</evidence>
<dbReference type="InterPro" id="IPR057625">
    <property type="entry name" value="TPR1-6-like_ubiquitin"/>
</dbReference>
<evidence type="ECO:0000256" key="2">
    <source>
        <dbReference type="ARBA" id="ARBA00023015"/>
    </source>
</evidence>
<sequence>MVTKKRLGHGFNGFRVPFVPRRPRSARRIGPSKKSVEEGQTCAFELLASLAGKLLEESEGSASSNASEANHVPPLSQGVNEQDRQNEVKPLIAEGISAESIFMPDVASQNSTKKSLQHAKTDCAPGRNSVNDNSDCWEKVKANVKSEVLEWENKFERYSNNYSNKLVEAPENLRGSSDGNVKNGLRCEHKAGSSGSQRSNMAEKCSLKDQLELYNSPALIDSNGNVKSPYCRESFPSASFSNRGNDIRLGFRDDGENFLSCNEVCTKSKGFRSPQRFAPQRIRKQLFSKYWKAGPKLKECELSRSDVELKPLYHKRKASYGFETSLHKTLVKRGKFFDRASGVTSDGGFSSESVSNSPEKGIDRDNPNSSSKLHLPKDSHVAFSIKSLRIPELYIEVPETATVGSLKRAIMEEVMAILEDSVHVGVLLQGEKVQDDNRTLVQTGLSCKENLDTLSFMLEPSSLLASPAVCVGDPSSQCETSQPTRSLETAAIESGNTDTLHDSSLLTNPGNIIESNHDITTSPADSIVDKITPDSKALVVVPTSPEALAVVPVTPKTKRAEFVQRRTRRPFSVTEVEALVQAVEELGTGRWRDVKLRAFENADHRTYVDLKDKWKTLVHTARISPQQRRGEPVPQELLDRVLAAHGYWSQHQAKQNGKHQAMPGTLKISEASVERPSVECVQSLVMV</sequence>
<keyword evidence="10" id="KW-1185">Reference proteome</keyword>
<evidence type="ECO:0000256" key="5">
    <source>
        <dbReference type="ARBA" id="ARBA00023242"/>
    </source>
</evidence>
<feature type="compositionally biased region" description="Polar residues" evidence="6">
    <location>
        <begin position="344"/>
        <end position="358"/>
    </location>
</feature>
<dbReference type="InterPro" id="IPR001005">
    <property type="entry name" value="SANT/Myb"/>
</dbReference>
<evidence type="ECO:0008006" key="11">
    <source>
        <dbReference type="Google" id="ProtNLM"/>
    </source>
</evidence>
<evidence type="ECO:0000256" key="4">
    <source>
        <dbReference type="ARBA" id="ARBA00023163"/>
    </source>
</evidence>
<comment type="subcellular location">
    <subcellularLocation>
        <location evidence="1">Nucleus</location>
    </subcellularLocation>
</comment>
<dbReference type="FunFam" id="1.10.246.220:FF:000001">
    <property type="entry name" value="Telomere repeat-binding protein 1"/>
    <property type="match status" value="1"/>
</dbReference>
<dbReference type="PROSITE" id="PS50090">
    <property type="entry name" value="MYB_LIKE"/>
    <property type="match status" value="1"/>
</dbReference>
<accession>A0AAN9J166</accession>
<dbReference type="AlphaFoldDB" id="A0AAN9J166"/>
<keyword evidence="2" id="KW-0805">Transcription regulation</keyword>
<dbReference type="Gene3D" id="1.10.246.220">
    <property type="match status" value="1"/>
</dbReference>
<dbReference type="PANTHER" id="PTHR21717:SF73">
    <property type="entry name" value="TELOMERE-BINDING PROTEIN, PUTATIVE-RELATED"/>
    <property type="match status" value="1"/>
</dbReference>
<dbReference type="Proteomes" id="UP001372338">
    <property type="component" value="Unassembled WGS sequence"/>
</dbReference>
<feature type="domain" description="Myb-like" evidence="7">
    <location>
        <begin position="563"/>
        <end position="618"/>
    </location>
</feature>
<keyword evidence="4" id="KW-0804">Transcription</keyword>
<proteinExistence type="predicted"/>
<dbReference type="Pfam" id="PF23603">
    <property type="entry name" value="Ubiquitin_TPR1"/>
    <property type="match status" value="1"/>
</dbReference>
<evidence type="ECO:0000256" key="3">
    <source>
        <dbReference type="ARBA" id="ARBA00023125"/>
    </source>
</evidence>
<feature type="region of interest" description="Disordered" evidence="6">
    <location>
        <begin position="344"/>
        <end position="374"/>
    </location>
</feature>
<name>A0AAN9J166_CROPI</name>
<reference evidence="9 10" key="1">
    <citation type="submission" date="2024-01" db="EMBL/GenBank/DDBJ databases">
        <title>The genomes of 5 underutilized Papilionoideae crops provide insights into root nodulation and disease resistanc.</title>
        <authorList>
            <person name="Yuan L."/>
        </authorList>
    </citation>
    <scope>NUCLEOTIDE SEQUENCE [LARGE SCALE GENOMIC DNA]</scope>
    <source>
        <strain evidence="9">ZHUSHIDOU_FW_LH</strain>
        <tissue evidence="9">Leaf</tissue>
    </source>
</reference>
<feature type="domain" description="HTH myb-type" evidence="8">
    <location>
        <begin position="564"/>
        <end position="622"/>
    </location>
</feature>
<evidence type="ECO:0000313" key="9">
    <source>
        <dbReference type="EMBL" id="KAK7290167.1"/>
    </source>
</evidence>
<keyword evidence="5" id="KW-0539">Nucleus</keyword>
<evidence type="ECO:0000256" key="1">
    <source>
        <dbReference type="ARBA" id="ARBA00004123"/>
    </source>
</evidence>